<accession>A0A558BVH7</accession>
<dbReference type="Proteomes" id="UP000317624">
    <property type="component" value="Unassembled WGS sequence"/>
</dbReference>
<evidence type="ECO:0000313" key="2">
    <source>
        <dbReference type="EMBL" id="TVT40489.1"/>
    </source>
</evidence>
<name>A0A558BVH7_9BACT</name>
<feature type="transmembrane region" description="Helical" evidence="1">
    <location>
        <begin position="364"/>
        <end position="385"/>
    </location>
</feature>
<feature type="transmembrane region" description="Helical" evidence="1">
    <location>
        <begin position="12"/>
        <end position="34"/>
    </location>
</feature>
<dbReference type="Pfam" id="PF03929">
    <property type="entry name" value="PepSY_TM"/>
    <property type="match status" value="1"/>
</dbReference>
<dbReference type="PROSITE" id="PS51257">
    <property type="entry name" value="PROKAR_LIPOPROTEIN"/>
    <property type="match status" value="1"/>
</dbReference>
<keyword evidence="3" id="KW-1185">Reference proteome</keyword>
<feature type="transmembrane region" description="Helical" evidence="1">
    <location>
        <begin position="204"/>
        <end position="224"/>
    </location>
</feature>
<reference evidence="2 3" key="1">
    <citation type="submission" date="2019-07" db="EMBL/GenBank/DDBJ databases">
        <title>Hymenobacter sp. straun FUR1 Genome sequencing and assembly.</title>
        <authorList>
            <person name="Chhetri G."/>
        </authorList>
    </citation>
    <scope>NUCLEOTIDE SEQUENCE [LARGE SCALE GENOMIC DNA]</scope>
    <source>
        <strain evidence="2 3">Fur1</strain>
    </source>
</reference>
<dbReference type="RefSeq" id="WP_144848450.1">
    <property type="nucleotide sequence ID" value="NZ_VMRJ01000003.1"/>
</dbReference>
<evidence type="ECO:0000256" key="1">
    <source>
        <dbReference type="SAM" id="Phobius"/>
    </source>
</evidence>
<feature type="transmembrane region" description="Helical" evidence="1">
    <location>
        <begin position="153"/>
        <end position="174"/>
    </location>
</feature>
<proteinExistence type="predicted"/>
<keyword evidence="1" id="KW-0812">Transmembrane</keyword>
<organism evidence="2 3">
    <name type="scientific">Hymenobacter setariae</name>
    <dbReference type="NCBI Taxonomy" id="2594794"/>
    <lineage>
        <taxon>Bacteria</taxon>
        <taxon>Pseudomonadati</taxon>
        <taxon>Bacteroidota</taxon>
        <taxon>Cytophagia</taxon>
        <taxon>Cytophagales</taxon>
        <taxon>Hymenobacteraceae</taxon>
        <taxon>Hymenobacter</taxon>
    </lineage>
</organism>
<keyword evidence="1" id="KW-1133">Transmembrane helix</keyword>
<protein>
    <submittedName>
        <fullName evidence="2">PepSY domain-containing protein</fullName>
    </submittedName>
</protein>
<dbReference type="PANTHER" id="PTHR34219:SF3">
    <property type="entry name" value="BLL7967 PROTEIN"/>
    <property type="match status" value="1"/>
</dbReference>
<comment type="caution">
    <text evidence="2">The sequence shown here is derived from an EMBL/GenBank/DDBJ whole genome shotgun (WGS) entry which is preliminary data.</text>
</comment>
<gene>
    <name evidence="2" type="ORF">FNT36_13505</name>
</gene>
<dbReference type="PANTHER" id="PTHR34219">
    <property type="entry name" value="IRON-REGULATED INNER MEMBRANE PROTEIN-RELATED"/>
    <property type="match status" value="1"/>
</dbReference>
<dbReference type="OrthoDB" id="9791166at2"/>
<dbReference type="EMBL" id="VMRJ01000003">
    <property type="protein sequence ID" value="TVT40489.1"/>
    <property type="molecule type" value="Genomic_DNA"/>
</dbReference>
<evidence type="ECO:0000313" key="3">
    <source>
        <dbReference type="Proteomes" id="UP000317624"/>
    </source>
</evidence>
<keyword evidence="1" id="KW-0472">Membrane</keyword>
<dbReference type="InterPro" id="IPR005625">
    <property type="entry name" value="PepSY-ass_TM"/>
</dbReference>
<sequence length="410" mass="45576">MTFKKLVGKLHLWLGLASGLIVFIVSITGCLYVFQREIFEVVHRDMVFVTPPSTAAQPLPYTVVWQKAQQALGPDQQIYYANAYRAPDRAWSFMTYKGTPGKPYFGGQVEVLRSAYVNPYTGQVTGVLDNKTEFFQLVKSVHWDLLLGDAGRWVVSYSTLTFVLMLLSGLVLWWPKNMAARKQRFKVKWDASGKRLNYDLHNTVGFYVTLVSLVIALTGLTWSFDWVRNGVSYLATGHTAEAHGGKGGKGGKKGMNKEKPAALGAAEQAQADQTLNTAVRDAWQRIPAAVSLSAKPLTGFKDPLMVRVNEGEGTRFRSDQLTYDARTGAFQKAELYRDKPGGEKFIGMNYDIHVGAILGWPTKILAFVASLVCATLPVTGFFIWWNRLKKNKKPQRQPVAKATVKQAVAA</sequence>
<dbReference type="AlphaFoldDB" id="A0A558BVH7"/>